<protein>
    <submittedName>
        <fullName evidence="1">Uncharacterized protein</fullName>
    </submittedName>
</protein>
<organism evidence="1 2">
    <name type="scientific">Nocardia brasiliensis</name>
    <dbReference type="NCBI Taxonomy" id="37326"/>
    <lineage>
        <taxon>Bacteria</taxon>
        <taxon>Bacillati</taxon>
        <taxon>Actinomycetota</taxon>
        <taxon>Actinomycetes</taxon>
        <taxon>Mycobacteriales</taxon>
        <taxon>Nocardiaceae</taxon>
        <taxon>Nocardia</taxon>
    </lineage>
</organism>
<dbReference type="AlphaFoldDB" id="A0A6G9Y0S9"/>
<dbReference type="RefSeq" id="WP_167465741.1">
    <property type="nucleotide sequence ID" value="NZ_CP046171.1"/>
</dbReference>
<dbReference type="Proteomes" id="UP000501705">
    <property type="component" value="Chromosome"/>
</dbReference>
<proteinExistence type="predicted"/>
<sequence>MMHEHAKTGSGDIQDRITACEQAFAAAVREVTALEADVHDDALPTDQQRWAQTQAYGARCEVARRAHQLELDLADGLEGDDLGADIVGGYRARLHQISQFARDYS</sequence>
<evidence type="ECO:0000313" key="2">
    <source>
        <dbReference type="Proteomes" id="UP000501705"/>
    </source>
</evidence>
<evidence type="ECO:0000313" key="1">
    <source>
        <dbReference type="EMBL" id="QIS06726.1"/>
    </source>
</evidence>
<accession>A0A6G9Y0S9</accession>
<reference evidence="1 2" key="1">
    <citation type="journal article" date="2019" name="ACS Chem. Biol.">
        <title>Identification and Mobilization of a Cryptic Antibiotic Biosynthesis Gene Locus from a Human-Pathogenic Nocardia Isolate.</title>
        <authorList>
            <person name="Herisse M."/>
            <person name="Ishida K."/>
            <person name="Porter J.L."/>
            <person name="Howden B."/>
            <person name="Hertweck C."/>
            <person name="Stinear T.P."/>
            <person name="Pidot S.J."/>
        </authorList>
    </citation>
    <scope>NUCLEOTIDE SEQUENCE [LARGE SCALE GENOMIC DNA]</scope>
    <source>
        <strain evidence="1 2">AUSMDU00024985</strain>
    </source>
</reference>
<dbReference type="EMBL" id="CP046171">
    <property type="protein sequence ID" value="QIS06726.1"/>
    <property type="molecule type" value="Genomic_DNA"/>
</dbReference>
<gene>
    <name evidence="1" type="ORF">F5X71_34435</name>
</gene>
<name>A0A6G9Y0S9_NOCBR</name>